<dbReference type="Proteomes" id="UP000708148">
    <property type="component" value="Unassembled WGS sequence"/>
</dbReference>
<evidence type="ECO:0000313" key="2">
    <source>
        <dbReference type="Proteomes" id="UP000708148"/>
    </source>
</evidence>
<reference evidence="1" key="1">
    <citation type="submission" date="2020-12" db="EMBL/GenBank/DDBJ databases">
        <authorList>
            <person name="Iha C."/>
        </authorList>
    </citation>
    <scope>NUCLEOTIDE SEQUENCE</scope>
</reference>
<dbReference type="AlphaFoldDB" id="A0A8S1ILR4"/>
<comment type="caution">
    <text evidence="1">The sequence shown here is derived from an EMBL/GenBank/DDBJ whole genome shotgun (WGS) entry which is preliminary data.</text>
</comment>
<protein>
    <submittedName>
        <fullName evidence="1">Uncharacterized protein</fullName>
    </submittedName>
</protein>
<name>A0A8S1ILR4_9CHLO</name>
<gene>
    <name evidence="1" type="ORF">OSTQU699_LOCUS835</name>
</gene>
<sequence length="126" mass="13454">MCLSGCYAVLCMCECGDEVSVTFHDRNVAGTSMEPVAGECVQSTPCERIFRVMAQNGSIAARPVTSRKQHACDAVLAQIDAITVTFYAIAITVMGSFCVKMASRLASQTCHLLPVSLALLVTNTDE</sequence>
<dbReference type="EMBL" id="CAJHUC010000350">
    <property type="protein sequence ID" value="CAD7695474.1"/>
    <property type="molecule type" value="Genomic_DNA"/>
</dbReference>
<proteinExistence type="predicted"/>
<organism evidence="1 2">
    <name type="scientific">Ostreobium quekettii</name>
    <dbReference type="NCBI Taxonomy" id="121088"/>
    <lineage>
        <taxon>Eukaryota</taxon>
        <taxon>Viridiplantae</taxon>
        <taxon>Chlorophyta</taxon>
        <taxon>core chlorophytes</taxon>
        <taxon>Ulvophyceae</taxon>
        <taxon>TCBD clade</taxon>
        <taxon>Bryopsidales</taxon>
        <taxon>Ostreobineae</taxon>
        <taxon>Ostreobiaceae</taxon>
        <taxon>Ostreobium</taxon>
    </lineage>
</organism>
<evidence type="ECO:0000313" key="1">
    <source>
        <dbReference type="EMBL" id="CAD7695474.1"/>
    </source>
</evidence>
<accession>A0A8S1ILR4</accession>
<keyword evidence="2" id="KW-1185">Reference proteome</keyword>